<evidence type="ECO:0000256" key="1">
    <source>
        <dbReference type="ARBA" id="ARBA00022679"/>
    </source>
</evidence>
<name>A0A1X2GD24_9FUNG</name>
<dbReference type="Gene3D" id="3.30.559.10">
    <property type="entry name" value="Chloramphenicol acetyltransferase-like domain"/>
    <property type="match status" value="2"/>
</dbReference>
<dbReference type="STRING" id="101127.A0A1X2GD24"/>
<comment type="caution">
    <text evidence="2">The sequence shown here is derived from an EMBL/GenBank/DDBJ whole genome shotgun (WGS) entry which is preliminary data.</text>
</comment>
<keyword evidence="1" id="KW-0808">Transferase</keyword>
<dbReference type="AlphaFoldDB" id="A0A1X2GD24"/>
<evidence type="ECO:0000313" key="3">
    <source>
        <dbReference type="Proteomes" id="UP000242146"/>
    </source>
</evidence>
<accession>A0A1X2GD24</accession>
<dbReference type="InterPro" id="IPR023213">
    <property type="entry name" value="CAT-like_dom_sf"/>
</dbReference>
<dbReference type="PANTHER" id="PTHR31642:SF310">
    <property type="entry name" value="FATTY ALCOHOL:CAFFEOYL-COA ACYLTRANSFERASE"/>
    <property type="match status" value="1"/>
</dbReference>
<evidence type="ECO:0008006" key="4">
    <source>
        <dbReference type="Google" id="ProtNLM"/>
    </source>
</evidence>
<dbReference type="InterPro" id="IPR050317">
    <property type="entry name" value="Plant_Fungal_Acyltransferase"/>
</dbReference>
<evidence type="ECO:0000313" key="2">
    <source>
        <dbReference type="EMBL" id="ORX50985.1"/>
    </source>
</evidence>
<protein>
    <recommendedName>
        <fullName evidence="4">Transferase-domain-containing protein</fullName>
    </recommendedName>
</protein>
<dbReference type="EMBL" id="MCGT01000022">
    <property type="protein sequence ID" value="ORX50985.1"/>
    <property type="molecule type" value="Genomic_DNA"/>
</dbReference>
<proteinExistence type="predicted"/>
<dbReference type="OrthoDB" id="1862401at2759"/>
<gene>
    <name evidence="2" type="ORF">DM01DRAFT_1375763</name>
</gene>
<dbReference type="GO" id="GO:0016747">
    <property type="term" value="F:acyltransferase activity, transferring groups other than amino-acyl groups"/>
    <property type="evidence" value="ECO:0007669"/>
    <property type="project" value="TreeGrafter"/>
</dbReference>
<organism evidence="2 3">
    <name type="scientific">Hesseltinella vesiculosa</name>
    <dbReference type="NCBI Taxonomy" id="101127"/>
    <lineage>
        <taxon>Eukaryota</taxon>
        <taxon>Fungi</taxon>
        <taxon>Fungi incertae sedis</taxon>
        <taxon>Mucoromycota</taxon>
        <taxon>Mucoromycotina</taxon>
        <taxon>Mucoromycetes</taxon>
        <taxon>Mucorales</taxon>
        <taxon>Cunninghamellaceae</taxon>
        <taxon>Hesseltinella</taxon>
    </lineage>
</organism>
<dbReference type="PANTHER" id="PTHR31642">
    <property type="entry name" value="TRICHOTHECENE 3-O-ACETYLTRANSFERASE"/>
    <property type="match status" value="1"/>
</dbReference>
<dbReference type="Pfam" id="PF02458">
    <property type="entry name" value="Transferase"/>
    <property type="match status" value="1"/>
</dbReference>
<reference evidence="2 3" key="1">
    <citation type="submission" date="2016-07" db="EMBL/GenBank/DDBJ databases">
        <title>Pervasive Adenine N6-methylation of Active Genes in Fungi.</title>
        <authorList>
            <consortium name="DOE Joint Genome Institute"/>
            <person name="Mondo S.J."/>
            <person name="Dannebaum R.O."/>
            <person name="Kuo R.C."/>
            <person name="Labutti K."/>
            <person name="Haridas S."/>
            <person name="Kuo A."/>
            <person name="Salamov A."/>
            <person name="Ahrendt S.R."/>
            <person name="Lipzen A."/>
            <person name="Sullivan W."/>
            <person name="Andreopoulos W.B."/>
            <person name="Clum A."/>
            <person name="Lindquist E."/>
            <person name="Daum C."/>
            <person name="Ramamoorthy G.K."/>
            <person name="Gryganskyi A."/>
            <person name="Culley D."/>
            <person name="Magnuson J.K."/>
            <person name="James T.Y."/>
            <person name="O'Malley M.A."/>
            <person name="Stajich J.E."/>
            <person name="Spatafora J.W."/>
            <person name="Visel A."/>
            <person name="Grigoriev I.V."/>
        </authorList>
    </citation>
    <scope>NUCLEOTIDE SEQUENCE [LARGE SCALE GENOMIC DNA]</scope>
    <source>
        <strain evidence="2 3">NRRL 3301</strain>
    </source>
</reference>
<sequence length="439" mass="49563">MTTRSQPPVAAVRGLNGLIGHIYTHFTMFYENKQGDKDFMNAEAIKTSFQKALQDYWMFSGRLIPRAGGVFDVGHFDRGALFTESECNIPIDELNKHHFNYSSLNYDDLYSVLTTKGVENDPLFVANLVHHPGGASLSLSVQHQLGDSHTVFGLFQAAADYAYGRQARKPLIDWEHWMKKKTDLACSQDLQAVQTDYPILTKAQLAGWRQQVMQWRSSPSRALFKFSSGGLKQLKHDIRAEDPTGVKSKISTNDALKALVLHQMKTAREPLHDYAPTLAFAVDMRVRSGDPRLLTPLAGNYILTPAYKMKDLKESMAQTAMNIRSKVDNVTISYMNTLEDYVNQAEDLLLLSSPVRSLTPGGLVWSDWSHFHIPTDFGWGRAMCLRNRLTDSHVATATPLPRKSADDDLYLTLQADRATMDNIRRHRLLEPYAKDLENN</sequence>
<keyword evidence="3" id="KW-1185">Reference proteome</keyword>
<dbReference type="Proteomes" id="UP000242146">
    <property type="component" value="Unassembled WGS sequence"/>
</dbReference>